<dbReference type="EMBL" id="CAJHJT010000034">
    <property type="protein sequence ID" value="CAD7004012.1"/>
    <property type="molecule type" value="Genomic_DNA"/>
</dbReference>
<dbReference type="AlphaFoldDB" id="A0A811UXM9"/>
<dbReference type="Proteomes" id="UP000606786">
    <property type="component" value="Unassembled WGS sequence"/>
</dbReference>
<name>A0A811UXM9_CERCA</name>
<gene>
    <name evidence="1" type="ORF">CCAP1982_LOCUS12435</name>
</gene>
<keyword evidence="2" id="KW-1185">Reference proteome</keyword>
<accession>A0A811UXM9</accession>
<comment type="caution">
    <text evidence="1">The sequence shown here is derived from an EMBL/GenBank/DDBJ whole genome shotgun (WGS) entry which is preliminary data.</text>
</comment>
<protein>
    <submittedName>
        <fullName evidence="1">(Mediterranean fruit fly) hypothetical protein</fullName>
    </submittedName>
</protein>
<evidence type="ECO:0000313" key="2">
    <source>
        <dbReference type="Proteomes" id="UP000606786"/>
    </source>
</evidence>
<organism evidence="1 2">
    <name type="scientific">Ceratitis capitata</name>
    <name type="common">Mediterranean fruit fly</name>
    <name type="synonym">Tephritis capitata</name>
    <dbReference type="NCBI Taxonomy" id="7213"/>
    <lineage>
        <taxon>Eukaryota</taxon>
        <taxon>Metazoa</taxon>
        <taxon>Ecdysozoa</taxon>
        <taxon>Arthropoda</taxon>
        <taxon>Hexapoda</taxon>
        <taxon>Insecta</taxon>
        <taxon>Pterygota</taxon>
        <taxon>Neoptera</taxon>
        <taxon>Endopterygota</taxon>
        <taxon>Diptera</taxon>
        <taxon>Brachycera</taxon>
        <taxon>Muscomorpha</taxon>
        <taxon>Tephritoidea</taxon>
        <taxon>Tephritidae</taxon>
        <taxon>Ceratitis</taxon>
        <taxon>Ceratitis</taxon>
    </lineage>
</organism>
<sequence>MAENAKRKCALFSATSQPNRISPTSPATIIAAKRATTSAQQQILPLMPLSDNRHDHLTKERQVEHHKCICERLHLCKRSIIKAEKEITATLLNVTNTYKCKGVKEFNKINRK</sequence>
<reference evidence="1" key="1">
    <citation type="submission" date="2020-11" db="EMBL/GenBank/DDBJ databases">
        <authorList>
            <person name="Whitehead M."/>
        </authorList>
    </citation>
    <scope>NUCLEOTIDE SEQUENCE</scope>
    <source>
        <strain evidence="1">EGII</strain>
    </source>
</reference>
<proteinExistence type="predicted"/>
<evidence type="ECO:0000313" key="1">
    <source>
        <dbReference type="EMBL" id="CAD7004012.1"/>
    </source>
</evidence>